<evidence type="ECO:0000256" key="10">
    <source>
        <dbReference type="ARBA" id="ARBA00023002"/>
    </source>
</evidence>
<keyword evidence="10" id="KW-0560">Oxidoreductase</keyword>
<accession>A0AAV4BIQ0</accession>
<dbReference type="GO" id="GO:0005737">
    <property type="term" value="C:cytoplasm"/>
    <property type="evidence" value="ECO:0007669"/>
    <property type="project" value="UniProtKB-SubCell"/>
</dbReference>
<comment type="caution">
    <text evidence="12">The sequence shown here is derived from an EMBL/GenBank/DDBJ whole genome shotgun (WGS) entry which is preliminary data.</text>
</comment>
<evidence type="ECO:0000256" key="3">
    <source>
        <dbReference type="ARBA" id="ARBA00004496"/>
    </source>
</evidence>
<gene>
    <name evidence="12" type="ORF">PoB_004531600</name>
</gene>
<evidence type="ECO:0000256" key="1">
    <source>
        <dbReference type="ARBA" id="ARBA00001917"/>
    </source>
</evidence>
<keyword evidence="5" id="KW-0963">Cytoplasm</keyword>
<evidence type="ECO:0000256" key="5">
    <source>
        <dbReference type="ARBA" id="ARBA00022490"/>
    </source>
</evidence>
<dbReference type="GO" id="GO:0032451">
    <property type="term" value="F:demethylase activity"/>
    <property type="evidence" value="ECO:0007669"/>
    <property type="project" value="TreeGrafter"/>
</dbReference>
<comment type="cofactor">
    <cofactor evidence="2">
        <name>FAD</name>
        <dbReference type="ChEBI" id="CHEBI:57692"/>
    </cofactor>
</comment>
<comment type="subcellular location">
    <subcellularLocation>
        <location evidence="3">Cytoplasm</location>
    </subcellularLocation>
</comment>
<sequence>MNVPVEAWHHITARLSNMLCSEGFEVYPFQVGWYNEKVEAPFQFDLPPSTLCYTVVSTPEMFERCLIPFLCKIGISGNLGSMDLLDKCMQNCFNRVREAFFGEEIDVIHDYELSATRRPKVLVQPASHVSGAAYYYTRSNLDPDPFPSEKKIFGVCIHPRYGGWFALRAVIIFRGVQCPDLPYIPPIDCVKNNDKKIELMELFNFHWQDSRYRDIIPVVKRYSEDQQKYFGTLPKDRMSLIQSLIKKFSGIDSSTG</sequence>
<evidence type="ECO:0000256" key="8">
    <source>
        <dbReference type="ARBA" id="ARBA00022827"/>
    </source>
</evidence>
<evidence type="ECO:0000256" key="4">
    <source>
        <dbReference type="ARBA" id="ARBA00007762"/>
    </source>
</evidence>
<keyword evidence="6" id="KW-0285">Flavoprotein</keyword>
<dbReference type="InterPro" id="IPR032037">
    <property type="entry name" value="MMACHC"/>
</dbReference>
<evidence type="ECO:0000256" key="6">
    <source>
        <dbReference type="ARBA" id="ARBA00022630"/>
    </source>
</evidence>
<dbReference type="GO" id="GO:0033787">
    <property type="term" value="F:cyanocobalamin reductase (cyanide-eliminating) (NADP+) activity"/>
    <property type="evidence" value="ECO:0007669"/>
    <property type="project" value="TreeGrafter"/>
</dbReference>
<dbReference type="CDD" id="cd12959">
    <property type="entry name" value="MMACHC-like"/>
    <property type="match status" value="1"/>
</dbReference>
<evidence type="ECO:0000256" key="9">
    <source>
        <dbReference type="ARBA" id="ARBA00022857"/>
    </source>
</evidence>
<dbReference type="AlphaFoldDB" id="A0AAV4BIQ0"/>
<dbReference type="Proteomes" id="UP000735302">
    <property type="component" value="Unassembled WGS sequence"/>
</dbReference>
<dbReference type="GO" id="GO:0009235">
    <property type="term" value="P:cobalamin metabolic process"/>
    <property type="evidence" value="ECO:0007669"/>
    <property type="project" value="TreeGrafter"/>
</dbReference>
<dbReference type="PANTHER" id="PTHR31457">
    <property type="entry name" value="METHYLMALONIC ACIDURIA AND HOMOCYSTINURIA TYPE C PROTEIN"/>
    <property type="match status" value="1"/>
</dbReference>
<dbReference type="GO" id="GO:0071949">
    <property type="term" value="F:FAD binding"/>
    <property type="evidence" value="ECO:0007669"/>
    <property type="project" value="TreeGrafter"/>
</dbReference>
<comment type="cofactor">
    <cofactor evidence="1">
        <name>FMN</name>
        <dbReference type="ChEBI" id="CHEBI:58210"/>
    </cofactor>
</comment>
<name>A0AAV4BIQ0_9GAST</name>
<keyword evidence="9" id="KW-0521">NADP</keyword>
<reference evidence="12 13" key="1">
    <citation type="journal article" date="2021" name="Elife">
        <title>Chloroplast acquisition without the gene transfer in kleptoplastic sea slugs, Plakobranchus ocellatus.</title>
        <authorList>
            <person name="Maeda T."/>
            <person name="Takahashi S."/>
            <person name="Yoshida T."/>
            <person name="Shimamura S."/>
            <person name="Takaki Y."/>
            <person name="Nagai Y."/>
            <person name="Toyoda A."/>
            <person name="Suzuki Y."/>
            <person name="Arimoto A."/>
            <person name="Ishii H."/>
            <person name="Satoh N."/>
            <person name="Nishiyama T."/>
            <person name="Hasebe M."/>
            <person name="Maruyama T."/>
            <person name="Minagawa J."/>
            <person name="Obokata J."/>
            <person name="Shigenobu S."/>
        </authorList>
    </citation>
    <scope>NUCLEOTIDE SEQUENCE [LARGE SCALE GENOMIC DNA]</scope>
</reference>
<keyword evidence="7" id="KW-0288">FMN</keyword>
<evidence type="ECO:0000313" key="12">
    <source>
        <dbReference type="EMBL" id="GFO18811.1"/>
    </source>
</evidence>
<dbReference type="Pfam" id="PF16690">
    <property type="entry name" value="MMACHC"/>
    <property type="match status" value="1"/>
</dbReference>
<organism evidence="12 13">
    <name type="scientific">Plakobranchus ocellatus</name>
    <dbReference type="NCBI Taxonomy" id="259542"/>
    <lineage>
        <taxon>Eukaryota</taxon>
        <taxon>Metazoa</taxon>
        <taxon>Spiralia</taxon>
        <taxon>Lophotrochozoa</taxon>
        <taxon>Mollusca</taxon>
        <taxon>Gastropoda</taxon>
        <taxon>Heterobranchia</taxon>
        <taxon>Euthyneura</taxon>
        <taxon>Panpulmonata</taxon>
        <taxon>Sacoglossa</taxon>
        <taxon>Placobranchoidea</taxon>
        <taxon>Plakobranchidae</taxon>
        <taxon>Plakobranchus</taxon>
    </lineage>
</organism>
<dbReference type="EMBL" id="BLXT01004995">
    <property type="protein sequence ID" value="GFO18811.1"/>
    <property type="molecule type" value="Genomic_DNA"/>
</dbReference>
<evidence type="ECO:0000256" key="7">
    <source>
        <dbReference type="ARBA" id="ARBA00022643"/>
    </source>
</evidence>
<evidence type="ECO:0000313" key="13">
    <source>
        <dbReference type="Proteomes" id="UP000735302"/>
    </source>
</evidence>
<evidence type="ECO:0000256" key="2">
    <source>
        <dbReference type="ARBA" id="ARBA00001974"/>
    </source>
</evidence>
<keyword evidence="8" id="KW-0274">FAD</keyword>
<comment type="similarity">
    <text evidence="4">Belongs to the MMACHC family.</text>
</comment>
<protein>
    <recommendedName>
        <fullName evidence="11">Cyanocobalamin reductase (cyanide-eliminating)</fullName>
    </recommendedName>
</protein>
<proteinExistence type="inferred from homology"/>
<keyword evidence="13" id="KW-1185">Reference proteome</keyword>
<evidence type="ECO:0000256" key="11">
    <source>
        <dbReference type="ARBA" id="ARBA00031313"/>
    </source>
</evidence>
<dbReference type="PANTHER" id="PTHR31457:SF2">
    <property type="entry name" value="CYANOCOBALAMIN REDUCTASE _ ALKYLCOBALAMIN DEALKYLASE"/>
    <property type="match status" value="1"/>
</dbReference>